<evidence type="ECO:0000256" key="1">
    <source>
        <dbReference type="SAM" id="MobiDB-lite"/>
    </source>
</evidence>
<dbReference type="EMBL" id="JBFOLK010000010">
    <property type="protein sequence ID" value="KAL2481850.1"/>
    <property type="molecule type" value="Genomic_DNA"/>
</dbReference>
<dbReference type="Proteomes" id="UP001604336">
    <property type="component" value="Unassembled WGS sequence"/>
</dbReference>
<accession>A0ABD1R071</accession>
<dbReference type="Pfam" id="PF25597">
    <property type="entry name" value="SH3_retrovirus"/>
    <property type="match status" value="1"/>
</dbReference>
<feature type="region of interest" description="Disordered" evidence="1">
    <location>
        <begin position="55"/>
        <end position="76"/>
    </location>
</feature>
<keyword evidence="4" id="KW-1185">Reference proteome</keyword>
<reference evidence="4" key="1">
    <citation type="submission" date="2024-07" db="EMBL/GenBank/DDBJ databases">
        <title>Two chromosome-level genome assemblies of Korean endemic species Abeliophyllum distichum and Forsythia ovata (Oleaceae).</title>
        <authorList>
            <person name="Jang H."/>
        </authorList>
    </citation>
    <scope>NUCLEOTIDE SEQUENCE [LARGE SCALE GENOMIC DNA]</scope>
</reference>
<dbReference type="InterPro" id="IPR057670">
    <property type="entry name" value="SH3_retrovirus"/>
</dbReference>
<evidence type="ECO:0000259" key="2">
    <source>
        <dbReference type="Pfam" id="PF25597"/>
    </source>
</evidence>
<dbReference type="AlphaFoldDB" id="A0ABD1R071"/>
<sequence>MFGCAAYAHQSIGKLELRSKKCALLGYAEDTTGYRFWERGHVCGLGRVLKDTSPSLDSTAASKVPQGTAHQFSRDSQNNDYRFTMYEAQLRRMQRKIEHLKNSIPVVVPEEDNNEDANKGLRDL</sequence>
<name>A0ABD1R071_9LAMI</name>
<evidence type="ECO:0000313" key="3">
    <source>
        <dbReference type="EMBL" id="KAL2481850.1"/>
    </source>
</evidence>
<proteinExistence type="predicted"/>
<gene>
    <name evidence="3" type="ORF">Adt_34816</name>
</gene>
<feature type="domain" description="Retroviral polymerase SH3-like" evidence="2">
    <location>
        <begin position="4"/>
        <end position="38"/>
    </location>
</feature>
<organism evidence="3 4">
    <name type="scientific">Abeliophyllum distichum</name>
    <dbReference type="NCBI Taxonomy" id="126358"/>
    <lineage>
        <taxon>Eukaryota</taxon>
        <taxon>Viridiplantae</taxon>
        <taxon>Streptophyta</taxon>
        <taxon>Embryophyta</taxon>
        <taxon>Tracheophyta</taxon>
        <taxon>Spermatophyta</taxon>
        <taxon>Magnoliopsida</taxon>
        <taxon>eudicotyledons</taxon>
        <taxon>Gunneridae</taxon>
        <taxon>Pentapetalae</taxon>
        <taxon>asterids</taxon>
        <taxon>lamiids</taxon>
        <taxon>Lamiales</taxon>
        <taxon>Oleaceae</taxon>
        <taxon>Forsythieae</taxon>
        <taxon>Abeliophyllum</taxon>
    </lineage>
</organism>
<comment type="caution">
    <text evidence="3">The sequence shown here is derived from an EMBL/GenBank/DDBJ whole genome shotgun (WGS) entry which is preliminary data.</text>
</comment>
<protein>
    <recommendedName>
        <fullName evidence="2">Retroviral polymerase SH3-like domain-containing protein</fullName>
    </recommendedName>
</protein>
<evidence type="ECO:0000313" key="4">
    <source>
        <dbReference type="Proteomes" id="UP001604336"/>
    </source>
</evidence>